<sequence length="280" mass="30471">MGRYSRNCGDWPECHWCSACERVRKENAAKRAKTLPKAQRRAMMAAAAAAAAAETKDKDEEAPGSSVRTDMAVVGELGELDERTPAEGDGETGTGAETGEVSPLPTARSKPPTSKSKHNHDFDAKRGRPRQAKSCTGPRDQIDEGFSLASADGDVARIHAANRKAWPRGQEPIAADATAEDKEIAQLVRRGFIGVEDLQVDHDGFGAVVCPYTVRFVQTRKKGRKGNNRREPGVRVAEPAPLDAESEWWYLDDEAYAQLLSDGGAELVDWSEASSFVYVE</sequence>
<protein>
    <submittedName>
        <fullName evidence="2">Uncharacterized protein</fullName>
    </submittedName>
</protein>
<evidence type="ECO:0000256" key="1">
    <source>
        <dbReference type="SAM" id="MobiDB-lite"/>
    </source>
</evidence>
<evidence type="ECO:0000313" key="3">
    <source>
        <dbReference type="Proteomes" id="UP001197093"/>
    </source>
</evidence>
<name>A0AAD4I3C3_9PEZI</name>
<dbReference type="EMBL" id="JAHCVI010000001">
    <property type="protein sequence ID" value="KAG7294062.1"/>
    <property type="molecule type" value="Genomic_DNA"/>
</dbReference>
<accession>A0AAD4I3C3</accession>
<dbReference type="Proteomes" id="UP001197093">
    <property type="component" value="Unassembled WGS sequence"/>
</dbReference>
<reference evidence="2" key="1">
    <citation type="submission" date="2023-02" db="EMBL/GenBank/DDBJ databases">
        <authorList>
            <person name="Palmer J.M."/>
        </authorList>
    </citation>
    <scope>NUCLEOTIDE SEQUENCE</scope>
    <source>
        <strain evidence="2">FW57</strain>
    </source>
</reference>
<keyword evidence="3" id="KW-1185">Reference proteome</keyword>
<gene>
    <name evidence="2" type="ORF">NEMBOFW57_004124</name>
</gene>
<evidence type="ECO:0000313" key="2">
    <source>
        <dbReference type="EMBL" id="KAG7294062.1"/>
    </source>
</evidence>
<comment type="caution">
    <text evidence="2">The sequence shown here is derived from an EMBL/GenBank/DDBJ whole genome shotgun (WGS) entry which is preliminary data.</text>
</comment>
<dbReference type="AlphaFoldDB" id="A0AAD4I3C3"/>
<feature type="compositionally biased region" description="Low complexity" evidence="1">
    <location>
        <begin position="44"/>
        <end position="53"/>
    </location>
</feature>
<organism evidence="2 3">
    <name type="scientific">Staphylotrichum longicolle</name>
    <dbReference type="NCBI Taxonomy" id="669026"/>
    <lineage>
        <taxon>Eukaryota</taxon>
        <taxon>Fungi</taxon>
        <taxon>Dikarya</taxon>
        <taxon>Ascomycota</taxon>
        <taxon>Pezizomycotina</taxon>
        <taxon>Sordariomycetes</taxon>
        <taxon>Sordariomycetidae</taxon>
        <taxon>Sordariales</taxon>
        <taxon>Chaetomiaceae</taxon>
        <taxon>Staphylotrichum</taxon>
    </lineage>
</organism>
<proteinExistence type="predicted"/>
<feature type="region of interest" description="Disordered" evidence="1">
    <location>
        <begin position="44"/>
        <end position="145"/>
    </location>
</feature>